<feature type="transmembrane region" description="Helical" evidence="2">
    <location>
        <begin position="167"/>
        <end position="185"/>
    </location>
</feature>
<feature type="domain" description="DUF112" evidence="3">
    <location>
        <begin position="18"/>
        <end position="435"/>
    </location>
</feature>
<comment type="caution">
    <text evidence="4">The sequence shown here is derived from an EMBL/GenBank/DDBJ whole genome shotgun (WGS) entry which is preliminary data.</text>
</comment>
<dbReference type="EMBL" id="QQOH01000003">
    <property type="protein sequence ID" value="RDE19847.1"/>
    <property type="molecule type" value="Genomic_DNA"/>
</dbReference>
<accession>A0A369WDX4</accession>
<feature type="transmembrane region" description="Helical" evidence="2">
    <location>
        <begin position="18"/>
        <end position="37"/>
    </location>
</feature>
<evidence type="ECO:0000259" key="3">
    <source>
        <dbReference type="Pfam" id="PF01970"/>
    </source>
</evidence>
<keyword evidence="2" id="KW-0812">Transmembrane</keyword>
<dbReference type="Pfam" id="PF01970">
    <property type="entry name" value="TctA"/>
    <property type="match status" value="1"/>
</dbReference>
<dbReference type="PANTHER" id="PTHR35342">
    <property type="entry name" value="TRICARBOXYLIC TRANSPORT PROTEIN"/>
    <property type="match status" value="1"/>
</dbReference>
<protein>
    <submittedName>
        <fullName evidence="4">Tricarboxylate transporter</fullName>
    </submittedName>
</protein>
<reference evidence="4 5" key="1">
    <citation type="submission" date="2018-07" db="EMBL/GenBank/DDBJ databases">
        <title>Motiliproteus coralliicola sp. nov., a bacterium isolated from Coral.</title>
        <authorList>
            <person name="Wang G."/>
        </authorList>
    </citation>
    <scope>NUCLEOTIDE SEQUENCE [LARGE SCALE GENOMIC DNA]</scope>
    <source>
        <strain evidence="4 5">C34</strain>
    </source>
</reference>
<feature type="transmembrane region" description="Helical" evidence="2">
    <location>
        <begin position="433"/>
        <end position="452"/>
    </location>
</feature>
<proteinExistence type="predicted"/>
<feature type="transmembrane region" description="Helical" evidence="2">
    <location>
        <begin position="49"/>
        <end position="69"/>
    </location>
</feature>
<dbReference type="InterPro" id="IPR002823">
    <property type="entry name" value="DUF112_TM"/>
</dbReference>
<dbReference type="Proteomes" id="UP000253769">
    <property type="component" value="Unassembled WGS sequence"/>
</dbReference>
<keyword evidence="2" id="KW-0472">Membrane</keyword>
<feature type="transmembrane region" description="Helical" evidence="2">
    <location>
        <begin position="313"/>
        <end position="339"/>
    </location>
</feature>
<feature type="transmembrane region" description="Helical" evidence="2">
    <location>
        <begin position="633"/>
        <end position="651"/>
    </location>
</feature>
<dbReference type="OrthoDB" id="9781349at2"/>
<organism evidence="4 5">
    <name type="scientific">Motiliproteus coralliicola</name>
    <dbReference type="NCBI Taxonomy" id="2283196"/>
    <lineage>
        <taxon>Bacteria</taxon>
        <taxon>Pseudomonadati</taxon>
        <taxon>Pseudomonadota</taxon>
        <taxon>Gammaproteobacteria</taxon>
        <taxon>Oceanospirillales</taxon>
        <taxon>Oceanospirillaceae</taxon>
        <taxon>Motiliproteus</taxon>
    </lineage>
</organism>
<feature type="transmembrane region" description="Helical" evidence="2">
    <location>
        <begin position="511"/>
        <end position="530"/>
    </location>
</feature>
<gene>
    <name evidence="4" type="ORF">DV711_13335</name>
</gene>
<feature type="transmembrane region" description="Helical" evidence="2">
    <location>
        <begin position="537"/>
        <end position="559"/>
    </location>
</feature>
<keyword evidence="2" id="KW-1133">Transmembrane helix</keyword>
<dbReference type="PANTHER" id="PTHR35342:SF5">
    <property type="entry name" value="TRICARBOXYLIC TRANSPORT PROTEIN"/>
    <property type="match status" value="1"/>
</dbReference>
<feature type="transmembrane region" description="Helical" evidence="2">
    <location>
        <begin position="197"/>
        <end position="215"/>
    </location>
</feature>
<feature type="transmembrane region" description="Helical" evidence="2">
    <location>
        <begin position="464"/>
        <end position="480"/>
    </location>
</feature>
<dbReference type="AlphaFoldDB" id="A0A369WDX4"/>
<feature type="transmembrane region" description="Helical" evidence="2">
    <location>
        <begin position="592"/>
        <end position="621"/>
    </location>
</feature>
<keyword evidence="5" id="KW-1185">Reference proteome</keyword>
<evidence type="ECO:0000256" key="2">
    <source>
        <dbReference type="SAM" id="Phobius"/>
    </source>
</evidence>
<dbReference type="RefSeq" id="WP_114696192.1">
    <property type="nucleotide sequence ID" value="NZ_QQOH01000003.1"/>
</dbReference>
<evidence type="ECO:0000313" key="5">
    <source>
        <dbReference type="Proteomes" id="UP000253769"/>
    </source>
</evidence>
<feature type="transmembrane region" description="Helical" evidence="2">
    <location>
        <begin position="351"/>
        <end position="378"/>
    </location>
</feature>
<name>A0A369WDX4_9GAMM</name>
<feature type="transmembrane region" description="Helical" evidence="2">
    <location>
        <begin position="108"/>
        <end position="131"/>
    </location>
</feature>
<sequence>MIDAFLTALQTILSGTHLIYLAGGVFLGLAIGIFPGLGGIAGLSLLLPFLYGMDPVSALAMLIGLVAVIPTSDTFTSVLMGIPGSSGSQATVLDGFPMAKKGQAARALSAAFSASLFGGLFGAIVLTAFVLIARPVILAFGSAELFMLTLLGLSMVGVLAGSSLVKGLSACGLGLLLGSIGGAPATGEYRMSFDNDYMMDGIPLVVVGLGIFALPEIIDLLRQNRPIAEASKLGSGWLDGVRDLIRNKWLALRCAVIGCIVGALPGLGGSVVDWIAYGHAVQTTKDKSGFGKGDVRGVLAPESSNNAKEGGGLIPTLLFGIPGSGSMAVFLGGMVLIGLEPGPAMVSTDLDITYTIVWSLALANVIGAGACLFMSKWVARLTTIPYALMAPFMIMVICFAAFQATRDLGDLVALMAIGVLGVLMKRFGWPRPAFLIGFVLAGGMETYLYQALQFDGIGFLTKPGVLIIGAMTVASIYFAARHASKNAKAAKQDDQDGNDDSAPTPRKARDLRPQTLFAGGVFVAFGYGLYDSLQQSMLGGVFTGGLCALMLLMSGYVLFKLATNRVDDPVNFDNEVEAGYVGDQSITGLLHYIYWLVGLIVSCYLVGYLISIALFFVIFLLLKARASMVRTAMLTGCAVLFLTTLSHVMVLDLPQGLLQDSVELPWPLGLS</sequence>
<evidence type="ECO:0000256" key="1">
    <source>
        <dbReference type="SAM" id="MobiDB-lite"/>
    </source>
</evidence>
<feature type="region of interest" description="Disordered" evidence="1">
    <location>
        <begin position="488"/>
        <end position="508"/>
    </location>
</feature>
<evidence type="ECO:0000313" key="4">
    <source>
        <dbReference type="EMBL" id="RDE19847.1"/>
    </source>
</evidence>
<feature type="transmembrane region" description="Helical" evidence="2">
    <location>
        <begin position="137"/>
        <end position="160"/>
    </location>
</feature>
<feature type="transmembrane region" description="Helical" evidence="2">
    <location>
        <begin position="384"/>
        <end position="402"/>
    </location>
</feature>